<feature type="compositionally biased region" description="Basic and acidic residues" evidence="1">
    <location>
        <begin position="32"/>
        <end position="47"/>
    </location>
</feature>
<dbReference type="RefSeq" id="XP_024730204.1">
    <property type="nucleotide sequence ID" value="XM_024883874.1"/>
</dbReference>
<accession>A0A2J6SRC1</accession>
<protein>
    <submittedName>
        <fullName evidence="2">Uncharacterized protein</fullName>
    </submittedName>
</protein>
<evidence type="ECO:0000313" key="2">
    <source>
        <dbReference type="EMBL" id="PMD53300.1"/>
    </source>
</evidence>
<organism evidence="2 3">
    <name type="scientific">Hyaloscypha bicolor E</name>
    <dbReference type="NCBI Taxonomy" id="1095630"/>
    <lineage>
        <taxon>Eukaryota</taxon>
        <taxon>Fungi</taxon>
        <taxon>Dikarya</taxon>
        <taxon>Ascomycota</taxon>
        <taxon>Pezizomycotina</taxon>
        <taxon>Leotiomycetes</taxon>
        <taxon>Helotiales</taxon>
        <taxon>Hyaloscyphaceae</taxon>
        <taxon>Hyaloscypha</taxon>
        <taxon>Hyaloscypha bicolor</taxon>
    </lineage>
</organism>
<dbReference type="EMBL" id="KZ613887">
    <property type="protein sequence ID" value="PMD53300.1"/>
    <property type="molecule type" value="Genomic_DNA"/>
</dbReference>
<keyword evidence="3" id="KW-1185">Reference proteome</keyword>
<dbReference type="STRING" id="1095630.A0A2J6SRC1"/>
<gene>
    <name evidence="2" type="ORF">K444DRAFT_635527</name>
</gene>
<sequence length="304" mass="34827">MSFASPFWKKFVFQPWKPVAAKNWATDSDSTPDAKKCKIADQDDRNKTKSGLPVEELDFTGDNEKALLILLRIAHLRFQDNPSTLPYQTLLQIAVLCDQYQCINLVRPLLPQWLADEETWSLRSRQENWLFIVWVFGREKVFKELATRMVQRVSRGKYKVPDPRPDGIINRMLEFRKEVVNQLLEIAHAKFDKCLQSKESLCRLDAHNARPGNCGAMVLGSFIRALQRLGVLPEVAANRMKINILNISIEELAHKLSTLAIKSPHSLYSVSPIKEQIAEKLRSMPDPVLDSHRQHMKVQSGMGQ</sequence>
<dbReference type="Proteomes" id="UP000235371">
    <property type="component" value="Unassembled WGS sequence"/>
</dbReference>
<dbReference type="OrthoDB" id="5275938at2759"/>
<proteinExistence type="predicted"/>
<evidence type="ECO:0000313" key="3">
    <source>
        <dbReference type="Proteomes" id="UP000235371"/>
    </source>
</evidence>
<dbReference type="InParanoid" id="A0A2J6SRC1"/>
<dbReference type="AlphaFoldDB" id="A0A2J6SRC1"/>
<dbReference type="GeneID" id="36591951"/>
<name>A0A2J6SRC1_9HELO</name>
<evidence type="ECO:0000256" key="1">
    <source>
        <dbReference type="SAM" id="MobiDB-lite"/>
    </source>
</evidence>
<reference evidence="2 3" key="1">
    <citation type="submission" date="2016-04" db="EMBL/GenBank/DDBJ databases">
        <title>A degradative enzymes factory behind the ericoid mycorrhizal symbiosis.</title>
        <authorList>
            <consortium name="DOE Joint Genome Institute"/>
            <person name="Martino E."/>
            <person name="Morin E."/>
            <person name="Grelet G."/>
            <person name="Kuo A."/>
            <person name="Kohler A."/>
            <person name="Daghino S."/>
            <person name="Barry K."/>
            <person name="Choi C."/>
            <person name="Cichocki N."/>
            <person name="Clum A."/>
            <person name="Copeland A."/>
            <person name="Hainaut M."/>
            <person name="Haridas S."/>
            <person name="Labutti K."/>
            <person name="Lindquist E."/>
            <person name="Lipzen A."/>
            <person name="Khouja H.-R."/>
            <person name="Murat C."/>
            <person name="Ohm R."/>
            <person name="Olson A."/>
            <person name="Spatafora J."/>
            <person name="Veneault-Fourrey C."/>
            <person name="Henrissat B."/>
            <person name="Grigoriev I."/>
            <person name="Martin F."/>
            <person name="Perotto S."/>
        </authorList>
    </citation>
    <scope>NUCLEOTIDE SEQUENCE [LARGE SCALE GENOMIC DNA]</scope>
    <source>
        <strain evidence="2 3">E</strain>
    </source>
</reference>
<feature type="region of interest" description="Disordered" evidence="1">
    <location>
        <begin position="24"/>
        <end position="47"/>
    </location>
</feature>